<evidence type="ECO:0000313" key="1">
    <source>
        <dbReference type="EMBL" id="GAI01690.1"/>
    </source>
</evidence>
<dbReference type="AlphaFoldDB" id="X1LH40"/>
<organism evidence="1">
    <name type="scientific">marine sediment metagenome</name>
    <dbReference type="NCBI Taxonomy" id="412755"/>
    <lineage>
        <taxon>unclassified sequences</taxon>
        <taxon>metagenomes</taxon>
        <taxon>ecological metagenomes</taxon>
    </lineage>
</organism>
<accession>X1LH40</accession>
<gene>
    <name evidence="1" type="ORF">S03H2_71400</name>
</gene>
<dbReference type="EMBL" id="BARU01047770">
    <property type="protein sequence ID" value="GAI01690.1"/>
    <property type="molecule type" value="Genomic_DNA"/>
</dbReference>
<sequence length="39" mass="4389">MPGFPAGNKNMKHVYQLNPVIRSTVWGVTEMKDKSGKEI</sequence>
<proteinExistence type="predicted"/>
<feature type="non-terminal residue" evidence="1">
    <location>
        <position position="39"/>
    </location>
</feature>
<reference evidence="1" key="1">
    <citation type="journal article" date="2014" name="Front. Microbiol.">
        <title>High frequency of phylogenetically diverse reductive dehalogenase-homologous genes in deep subseafloor sedimentary metagenomes.</title>
        <authorList>
            <person name="Kawai M."/>
            <person name="Futagami T."/>
            <person name="Toyoda A."/>
            <person name="Takaki Y."/>
            <person name="Nishi S."/>
            <person name="Hori S."/>
            <person name="Arai W."/>
            <person name="Tsubouchi T."/>
            <person name="Morono Y."/>
            <person name="Uchiyama I."/>
            <person name="Ito T."/>
            <person name="Fujiyama A."/>
            <person name="Inagaki F."/>
            <person name="Takami H."/>
        </authorList>
    </citation>
    <scope>NUCLEOTIDE SEQUENCE</scope>
    <source>
        <strain evidence="1">Expedition CK06-06</strain>
    </source>
</reference>
<name>X1LH40_9ZZZZ</name>
<comment type="caution">
    <text evidence="1">The sequence shown here is derived from an EMBL/GenBank/DDBJ whole genome shotgun (WGS) entry which is preliminary data.</text>
</comment>
<protein>
    <submittedName>
        <fullName evidence="1">Uncharacterized protein</fullName>
    </submittedName>
</protein>